<dbReference type="EMBL" id="RDQM01000006">
    <property type="protein sequence ID" value="RMW98930.1"/>
    <property type="molecule type" value="Genomic_DNA"/>
</dbReference>
<dbReference type="AlphaFoldDB" id="A0A3M6Q8F1"/>
<gene>
    <name evidence="1" type="ORF">EBQ26_06425</name>
</gene>
<evidence type="ECO:0000313" key="1">
    <source>
        <dbReference type="EMBL" id="RMW98930.1"/>
    </source>
</evidence>
<dbReference type="Proteomes" id="UP000267521">
    <property type="component" value="Unassembled WGS sequence"/>
</dbReference>
<evidence type="ECO:0000313" key="2">
    <source>
        <dbReference type="Proteomes" id="UP000267521"/>
    </source>
</evidence>
<organism evidence="1 2">
    <name type="scientific">Allofranklinella schreckenbergeri</name>
    <dbReference type="NCBI Taxonomy" id="1076744"/>
    <lineage>
        <taxon>Bacteria</taxon>
        <taxon>Pseudomonadati</taxon>
        <taxon>Pseudomonadota</taxon>
        <taxon>Betaproteobacteria</taxon>
        <taxon>Burkholderiales</taxon>
        <taxon>Comamonadaceae</taxon>
        <taxon>Allofranklinella</taxon>
    </lineage>
</organism>
<sequence>MAATTAMGNLQAHLLARMACIQRGEVNVAITLIGGDAKACCYEFGGAAYFSGRGLVDDLLDRVGLACR</sequence>
<name>A0A3M6Q8F1_9BURK</name>
<reference evidence="1 2" key="1">
    <citation type="submission" date="2018-10" db="EMBL/GenBank/DDBJ databases">
        <title>Comamonadaceae CDC group NO-1 genome sequencing and assembly.</title>
        <authorList>
            <person name="Bernier A.-M."/>
            <person name="Bernard K."/>
        </authorList>
    </citation>
    <scope>NUCLEOTIDE SEQUENCE [LARGE SCALE GENOMIC DNA]</scope>
    <source>
        <strain evidence="1 2">NML970147</strain>
    </source>
</reference>
<accession>A0A3M6Q8F1</accession>
<proteinExistence type="predicted"/>
<comment type="caution">
    <text evidence="1">The sequence shown here is derived from an EMBL/GenBank/DDBJ whole genome shotgun (WGS) entry which is preliminary data.</text>
</comment>
<protein>
    <submittedName>
        <fullName evidence="1">Uncharacterized protein</fullName>
    </submittedName>
</protein>